<dbReference type="Proteomes" id="UP001162992">
    <property type="component" value="Chromosome 4"/>
</dbReference>
<gene>
    <name evidence="1" type="ORF">O6H91_04G052300</name>
</gene>
<keyword evidence="2" id="KW-1185">Reference proteome</keyword>
<accession>A0ACC2DWV2</accession>
<evidence type="ECO:0000313" key="2">
    <source>
        <dbReference type="Proteomes" id="UP001162992"/>
    </source>
</evidence>
<comment type="caution">
    <text evidence="1">The sequence shown here is derived from an EMBL/GenBank/DDBJ whole genome shotgun (WGS) entry which is preliminary data.</text>
</comment>
<dbReference type="EMBL" id="CM055095">
    <property type="protein sequence ID" value="KAJ7558708.1"/>
    <property type="molecule type" value="Genomic_DNA"/>
</dbReference>
<evidence type="ECO:0000313" key="1">
    <source>
        <dbReference type="EMBL" id="KAJ7558708.1"/>
    </source>
</evidence>
<protein>
    <submittedName>
        <fullName evidence="1">Uncharacterized protein</fullName>
    </submittedName>
</protein>
<organism evidence="1 2">
    <name type="scientific">Diphasiastrum complanatum</name>
    <name type="common">Issler's clubmoss</name>
    <name type="synonym">Lycopodium complanatum</name>
    <dbReference type="NCBI Taxonomy" id="34168"/>
    <lineage>
        <taxon>Eukaryota</taxon>
        <taxon>Viridiplantae</taxon>
        <taxon>Streptophyta</taxon>
        <taxon>Embryophyta</taxon>
        <taxon>Tracheophyta</taxon>
        <taxon>Lycopodiopsida</taxon>
        <taxon>Lycopodiales</taxon>
        <taxon>Lycopodiaceae</taxon>
        <taxon>Lycopodioideae</taxon>
        <taxon>Diphasiastrum</taxon>
    </lineage>
</organism>
<sequence length="971" mass="106477">MAKAVVEDEEEDLMELMPFSLSAIAHSPDSDDAFSRTSQLHRLLSAHALKQGSPMSLSSSEGSPKVMKTPILTKGLRESSPFNPLGADTGSKSRHYKSVKRSPLGQVNAKLPEASSQSYVVNAMDIYSKENQPPSNLVGQSAKKPKPVRGSHKQFTPDKSANSTRKYQLKGTGRARVFTGLELNASSAANKVASFNKEESQGISSSAGSETLNLSEQLRSPSHFLKRKLPQPEKESGKAKKFVFSLREDKQQQDSQKADLGISNVEGCKQQQVQPSSSLVQSLMPDPSNDSNNEKQGTYVVLGQNGRKIKYVESSHKQSSTDGGANKKRAQVRSKGTGRRISTKLELNLSSELDMFAAWDEEKLVEEEETISNTASFGAFNLDEKFSTQKHSSTQEQCQVDLEEQALASVEKLETVYQSSVSDQIKESDIRDPNSQIERTEMDSSAHQFGSLRQDTSASKVEPPIYKSFLRYSRPIVHKVATDHSLNEECSENGIQISTYGLDLNMDSKALDDAFDAYYRARDALFESPVGLQRMKAASVATPDTSPTPPSNPLALLGFQKAFKRALIATPEMSPTPPSNSLALLGFQKACKRAATTTLGIVKDKESHGPLDPIQRLSSSSSKFQALPALDLKRSSQGATAGNIPSPSTATSLQVLPYILGDSQDVPVTKRSSLVGADSIELFQTTIMTHETERASLLPTSDLLTSAAPISRRAINVGQRRLAFSTSSPIRDNCISNSERCDVLTEPTLLPSEKTLEAVCNKIRTRENFHKSDSKLLFESDGCPEDLTERNSSAESENIEAAQVAYQANDCVLNHEVERRGDALEEPILLSSDQTSEAVCNKVDSLTFQQCLHKGTGQVSVEQLESFPRKGICRKTTRRKATEESPSILGAGTTWVDGARRSTRIRLKPVEYWRGEKVLYGRVHKSLVSVIGVKHGSPLPPWPRQGTKRPTFKIDSFVAEKYDHLVKFAAI</sequence>
<name>A0ACC2DWV2_DIPCM</name>
<reference evidence="2" key="1">
    <citation type="journal article" date="2024" name="Proc. Natl. Acad. Sci. U.S.A.">
        <title>Extraordinary preservation of gene collinearity over three hundred million years revealed in homosporous lycophytes.</title>
        <authorList>
            <person name="Li C."/>
            <person name="Wickell D."/>
            <person name="Kuo L.Y."/>
            <person name="Chen X."/>
            <person name="Nie B."/>
            <person name="Liao X."/>
            <person name="Peng D."/>
            <person name="Ji J."/>
            <person name="Jenkins J."/>
            <person name="Williams M."/>
            <person name="Shu S."/>
            <person name="Plott C."/>
            <person name="Barry K."/>
            <person name="Rajasekar S."/>
            <person name="Grimwood J."/>
            <person name="Han X."/>
            <person name="Sun S."/>
            <person name="Hou Z."/>
            <person name="He W."/>
            <person name="Dai G."/>
            <person name="Sun C."/>
            <person name="Schmutz J."/>
            <person name="Leebens-Mack J.H."/>
            <person name="Li F.W."/>
            <person name="Wang L."/>
        </authorList>
    </citation>
    <scope>NUCLEOTIDE SEQUENCE [LARGE SCALE GENOMIC DNA]</scope>
    <source>
        <strain evidence="2">cv. PW_Plant_1</strain>
    </source>
</reference>
<proteinExistence type="predicted"/>